<dbReference type="InterPro" id="IPR027417">
    <property type="entry name" value="P-loop_NTPase"/>
</dbReference>
<dbReference type="SMART" id="SM00490">
    <property type="entry name" value="HELICc"/>
    <property type="match status" value="1"/>
</dbReference>
<keyword evidence="7" id="KW-0238">DNA-binding</keyword>
<evidence type="ECO:0000256" key="3">
    <source>
        <dbReference type="ARBA" id="ARBA00022741"/>
    </source>
</evidence>
<dbReference type="SUPFAM" id="SSF48371">
    <property type="entry name" value="ARM repeat"/>
    <property type="match status" value="1"/>
</dbReference>
<dbReference type="GO" id="GO:0016887">
    <property type="term" value="F:ATP hydrolysis activity"/>
    <property type="evidence" value="ECO:0007669"/>
    <property type="project" value="InterPro"/>
</dbReference>
<feature type="region of interest" description="Disordered" evidence="9">
    <location>
        <begin position="1093"/>
        <end position="1145"/>
    </location>
</feature>
<feature type="region of interest" description="Disordered" evidence="9">
    <location>
        <begin position="1198"/>
        <end position="1235"/>
    </location>
</feature>
<keyword evidence="2" id="KW-0677">Repeat</keyword>
<dbReference type="FunFam" id="3.40.50.300:FF:000428">
    <property type="entry name" value="TATA-binding protein-associated factor 172"/>
    <property type="match status" value="1"/>
</dbReference>
<dbReference type="InterPro" id="IPR014001">
    <property type="entry name" value="Helicase_ATP-bd"/>
</dbReference>
<keyword evidence="6" id="KW-0067">ATP-binding</keyword>
<dbReference type="Gene3D" id="3.40.50.300">
    <property type="entry name" value="P-loop containing nucleotide triphosphate hydrolases"/>
    <property type="match status" value="1"/>
</dbReference>
<dbReference type="InterPro" id="IPR049730">
    <property type="entry name" value="SNF2/RAD54-like_C"/>
</dbReference>
<feature type="compositionally biased region" description="Low complexity" evidence="9">
    <location>
        <begin position="547"/>
        <end position="556"/>
    </location>
</feature>
<dbReference type="InterPro" id="IPR044078">
    <property type="entry name" value="Mot1_ATP-bd"/>
</dbReference>
<dbReference type="GO" id="GO:0005524">
    <property type="term" value="F:ATP binding"/>
    <property type="evidence" value="ECO:0007669"/>
    <property type="project" value="UniProtKB-KW"/>
</dbReference>
<dbReference type="InterPro" id="IPR038718">
    <property type="entry name" value="SNF2-like_sf"/>
</dbReference>
<dbReference type="SUPFAM" id="SSF52540">
    <property type="entry name" value="P-loop containing nucleoside triphosphate hydrolases"/>
    <property type="match status" value="2"/>
</dbReference>
<keyword evidence="3" id="KW-0547">Nucleotide-binding</keyword>
<dbReference type="Pfam" id="PF12054">
    <property type="entry name" value="DUF3535"/>
    <property type="match status" value="1"/>
</dbReference>
<evidence type="ECO:0000313" key="13">
    <source>
        <dbReference type="Proteomes" id="UP001487740"/>
    </source>
</evidence>
<sequence length="2049" mass="224862">MSTRLDRLFVLLENGGSGVTRGAAAQQLGEVVRLHPQELSSLLGRVHGLLTSKSWDVRIAAGLAVEAIVSNVPAWDPSPVPSSGVLGEDTTRVNPPRLSLHAFSIKRVLERGAVLMAADERLFTATQDENTPTDPSMRLAQQQRLVNQRLGLDVAEAVGVDVRGIVSPDDLTSGVEQDGLGVVTGQGKDSVLSIVRKEIKSARLMLSSRELNRARRKAKLMARQKSVDVSECVGEDEPEPKRLCVEDTMVAGGSDDEDRMVVDEGSPGLPDGGCEWPLETFCNTLAADLFSMSWETRHGVATALRHIIRVQGRGAGRAKYHTKQQMENSHQAWLEDMAVRLVCVLALDRFGDFVSDQVVAPVRETCAQTIGSILHLMSEEGVYGVLGLLEEMLCWQGWETRHGGLLGLKYLLAVREDLHTCLLPRIYPHIYRGLLDEMDDVVAVAASCLVPVAASVVEKLKVETVGCLVATLWDALLDIDDLTSSTSSVLMLLARLMAHPVGHGSLKSDLSQLVPRLWPFLYHTSSTVRGSALKTLDTLTACTDCTASTSTNTTTTQPQSSPKITSETCTTTPPEPNAATNNTSTSEQKQTDTTTEVKSDATATDKERTAGDADEPQIKKECEDKSEMCQSSQDTGESPKKVPNANKKECVAVKSENGIKSEECNKDMQPDITENDMSLSGGSEKKVKFEVVTKDEKEKDQERSSAKCNWLHPIIQPLLTHVYQRALLEDAHENLSLVFKIWTQVLRCIPLAQVLPVVCPLVAQWLCLSMTSHKMAMEPSLLLLAHHNKSSEGRKVRIGGEPSERMEAKYYLGGCDQHNDVTEKLRVVTRARCAAARLLGSLSCVVSQPMPGLEYPPAEGPMECYAKLLVAHLASRSALQRFGAGAVSRAWAATQPPHPCPPILQLALQTCLTEVVYYDEIALSFTRLQQETQDFMAMLRHYKLPLDPALSAAPVLTLEQIQTLSGQTALNLFSMGRLRPKVLATLEERRKAIQSSVSQTSSDQLTLATTTQAIIAGAVVQFEALPAKLNPVIKPLMDSIKKEKNEQLQGVSAEDLTCLLEMCATRSSGPNPKIVKNLANFLCVDQEYTPRVMESESQDTDHQHHIFSLSSQLKSTERQLLRRSSSLSGRPPGRPPASAKKEDAADLSETILENELQHAAEVQRRGCTLALQNITRHFSSALPQKVPQLWQMLTGPLEHTTSSKNDSSSSAPTSASIESNSESSRSDKGPLKSCIGSVNSNAQSLECRSGSVESGSVVQEQSAKSLPVNQENSQEAVNWLQLMEVVVSALDSALVEQLGKQAGMLEPWLYHVNAAVRHMAARVLGALAVALPVTTLTQLVELVVPELSSLHCIARRRGAVEAIHCIIQKLGFDVVPYSVLLIVPLLGCMSDPDTSIRLTATQCFATLIRLLPLEGGIPDPPSMSDRFWIPSKIANHSIPIPIHAELRSYQQSGVNWLAFLNQYKLHGILCDDMGLGKTLQSICILASDHYIKEKARVEASEGVGGSDLPPIQSLVVCPPTLTGHWVYEVQKFVDCKYLNPLHYTGPPVERYRLRKFIADHNLVVASYDIVRNDIDFFSLIKWNYVILDEGHVIKNSKTKSCRAIKQLTAQHRLILSGTPIQNNVLELWSLFDFLMPGFLGSERQFMACYSRPILLARDPKSSSRDQEAGVLAMEALHRQTLPFLLRRVKEDVLSDLPPKITQDYYCELSPLQEELYEDFARTQASQSISDTLRSSSRSWEDTSPSSKPQHTHIFQALQYLRKVCNHPKLVLKARHPEYERITAKLKSCNSSLSDISHAAKLPALKQLLLDCGIGTSGNGSNGDGVIVSQHRALIFCQLQGMLDIIEHDLLKAHLPSVTYLRLDGAVPAGARQSLVQRFNSDPSIDLLLLTTQVGGLGLNLTGADTVIFVEHDWNPMKDLQAMDRTHRIGQKRVVNVYRLVTQGTLEEKIMGLQKFKMMTANTVISQENSSLMSMGTSQLFDLFTLDSGKAGIGQESSSTASTKSHTLGLGAAGAKAVLESLPDLWDEDQYESEYDLDAFMSALKKPASS</sequence>
<dbReference type="PROSITE" id="PS51192">
    <property type="entry name" value="HELICASE_ATP_BIND_1"/>
    <property type="match status" value="1"/>
</dbReference>
<evidence type="ECO:0000256" key="9">
    <source>
        <dbReference type="SAM" id="MobiDB-lite"/>
    </source>
</evidence>
<dbReference type="GO" id="GO:0005634">
    <property type="term" value="C:nucleus"/>
    <property type="evidence" value="ECO:0007669"/>
    <property type="project" value="UniProtKB-SubCell"/>
</dbReference>
<dbReference type="Gene3D" id="1.25.10.10">
    <property type="entry name" value="Leucine-rich Repeat Variant"/>
    <property type="match status" value="2"/>
</dbReference>
<dbReference type="CDD" id="cd18793">
    <property type="entry name" value="SF2_C_SNF"/>
    <property type="match status" value="1"/>
</dbReference>
<evidence type="ECO:0000256" key="4">
    <source>
        <dbReference type="ARBA" id="ARBA00022801"/>
    </source>
</evidence>
<feature type="region of interest" description="Disordered" evidence="9">
    <location>
        <begin position="547"/>
        <end position="643"/>
    </location>
</feature>
<dbReference type="InterPro" id="IPR016024">
    <property type="entry name" value="ARM-type_fold"/>
</dbReference>
<dbReference type="GO" id="GO:0017025">
    <property type="term" value="F:TBP-class protein binding"/>
    <property type="evidence" value="ECO:0007669"/>
    <property type="project" value="InterPro"/>
</dbReference>
<proteinExistence type="predicted"/>
<dbReference type="SMART" id="SM00487">
    <property type="entry name" value="DEXDc"/>
    <property type="match status" value="1"/>
</dbReference>
<evidence type="ECO:0000256" key="7">
    <source>
        <dbReference type="ARBA" id="ARBA00023125"/>
    </source>
</evidence>
<feature type="compositionally biased region" description="Low complexity" evidence="9">
    <location>
        <begin position="1122"/>
        <end position="1131"/>
    </location>
</feature>
<dbReference type="InterPro" id="IPR011989">
    <property type="entry name" value="ARM-like"/>
</dbReference>
<feature type="domain" description="Helicase C-terminal" evidence="11">
    <location>
        <begin position="1821"/>
        <end position="1975"/>
    </location>
</feature>
<dbReference type="Pfam" id="PF00176">
    <property type="entry name" value="SNF2-rel_dom"/>
    <property type="match status" value="1"/>
</dbReference>
<dbReference type="InterPro" id="IPR044972">
    <property type="entry name" value="Mot1"/>
</dbReference>
<keyword evidence="4" id="KW-0378">Hydrolase</keyword>
<dbReference type="PROSITE" id="PS51194">
    <property type="entry name" value="HELICASE_CTER"/>
    <property type="match status" value="1"/>
</dbReference>
<dbReference type="EMBL" id="JARAKH010000008">
    <property type="protein sequence ID" value="KAK8401952.1"/>
    <property type="molecule type" value="Genomic_DNA"/>
</dbReference>
<dbReference type="CDD" id="cd17999">
    <property type="entry name" value="DEXHc_Mot1"/>
    <property type="match status" value="1"/>
</dbReference>
<evidence type="ECO:0000313" key="12">
    <source>
        <dbReference type="EMBL" id="KAK8401952.1"/>
    </source>
</evidence>
<feature type="domain" description="Helicase ATP-binding" evidence="10">
    <location>
        <begin position="1458"/>
        <end position="1637"/>
    </location>
</feature>
<comment type="caution">
    <text evidence="12">The sequence shown here is derived from an EMBL/GenBank/DDBJ whole genome shotgun (WGS) entry which is preliminary data.</text>
</comment>
<dbReference type="PANTHER" id="PTHR36498">
    <property type="entry name" value="TATA-BINDING PROTEIN-ASSOCIATED FACTOR 172"/>
    <property type="match status" value="1"/>
</dbReference>
<dbReference type="InterPro" id="IPR000330">
    <property type="entry name" value="SNF2_N"/>
</dbReference>
<evidence type="ECO:0008006" key="14">
    <source>
        <dbReference type="Google" id="ProtNLM"/>
    </source>
</evidence>
<evidence type="ECO:0000256" key="1">
    <source>
        <dbReference type="ARBA" id="ARBA00004123"/>
    </source>
</evidence>
<gene>
    <name evidence="12" type="ORF">O3P69_001209</name>
</gene>
<name>A0AAW0UP80_SCYPA</name>
<evidence type="ECO:0000256" key="2">
    <source>
        <dbReference type="ARBA" id="ARBA00022737"/>
    </source>
</evidence>
<keyword evidence="13" id="KW-1185">Reference proteome</keyword>
<dbReference type="PANTHER" id="PTHR36498:SF1">
    <property type="entry name" value="TATA-BINDING PROTEIN-ASSOCIATED FACTOR 172"/>
    <property type="match status" value="1"/>
</dbReference>
<dbReference type="InterPro" id="IPR022707">
    <property type="entry name" value="Mot1_central_dom"/>
</dbReference>
<dbReference type="InterPro" id="IPR001650">
    <property type="entry name" value="Helicase_C-like"/>
</dbReference>
<dbReference type="GO" id="GO:0003677">
    <property type="term" value="F:DNA binding"/>
    <property type="evidence" value="ECO:0007669"/>
    <property type="project" value="UniProtKB-KW"/>
</dbReference>
<dbReference type="Proteomes" id="UP001487740">
    <property type="component" value="Unassembled WGS sequence"/>
</dbReference>
<keyword evidence="8" id="KW-0539">Nucleus</keyword>
<dbReference type="GO" id="GO:0004386">
    <property type="term" value="F:helicase activity"/>
    <property type="evidence" value="ECO:0007669"/>
    <property type="project" value="UniProtKB-KW"/>
</dbReference>
<feature type="region of interest" description="Disordered" evidence="9">
    <location>
        <begin position="1727"/>
        <end position="1749"/>
    </location>
</feature>
<evidence type="ECO:0000259" key="11">
    <source>
        <dbReference type="PROSITE" id="PS51194"/>
    </source>
</evidence>
<dbReference type="FunFam" id="3.40.50.10810:FF:000009">
    <property type="entry name" value="B-TFIID TATA-box-binding protein-associated factor 1"/>
    <property type="match status" value="1"/>
</dbReference>
<dbReference type="Pfam" id="PF00271">
    <property type="entry name" value="Helicase_C"/>
    <property type="match status" value="1"/>
</dbReference>
<dbReference type="Gene3D" id="3.40.50.10810">
    <property type="entry name" value="Tandem AAA-ATPase domain"/>
    <property type="match status" value="1"/>
</dbReference>
<evidence type="ECO:0000256" key="5">
    <source>
        <dbReference type="ARBA" id="ARBA00022806"/>
    </source>
</evidence>
<keyword evidence="5" id="KW-0347">Helicase</keyword>
<comment type="subcellular location">
    <subcellularLocation>
        <location evidence="1">Nucleus</location>
    </subcellularLocation>
</comment>
<organism evidence="12 13">
    <name type="scientific">Scylla paramamosain</name>
    <name type="common">Mud crab</name>
    <dbReference type="NCBI Taxonomy" id="85552"/>
    <lineage>
        <taxon>Eukaryota</taxon>
        <taxon>Metazoa</taxon>
        <taxon>Ecdysozoa</taxon>
        <taxon>Arthropoda</taxon>
        <taxon>Crustacea</taxon>
        <taxon>Multicrustacea</taxon>
        <taxon>Malacostraca</taxon>
        <taxon>Eumalacostraca</taxon>
        <taxon>Eucarida</taxon>
        <taxon>Decapoda</taxon>
        <taxon>Pleocyemata</taxon>
        <taxon>Brachyura</taxon>
        <taxon>Eubrachyura</taxon>
        <taxon>Portunoidea</taxon>
        <taxon>Portunidae</taxon>
        <taxon>Portuninae</taxon>
        <taxon>Scylla</taxon>
    </lineage>
</organism>
<feature type="compositionally biased region" description="Low complexity" evidence="9">
    <location>
        <begin position="565"/>
        <end position="587"/>
    </location>
</feature>
<evidence type="ECO:0000259" key="10">
    <source>
        <dbReference type="PROSITE" id="PS51192"/>
    </source>
</evidence>
<feature type="compositionally biased region" description="Basic and acidic residues" evidence="9">
    <location>
        <begin position="595"/>
        <end position="627"/>
    </location>
</feature>
<accession>A0AAW0UP80</accession>
<feature type="compositionally biased region" description="Low complexity" evidence="9">
    <location>
        <begin position="1727"/>
        <end position="1737"/>
    </location>
</feature>
<feature type="compositionally biased region" description="Low complexity" evidence="9">
    <location>
        <begin position="1202"/>
        <end position="1223"/>
    </location>
</feature>
<reference evidence="12 13" key="1">
    <citation type="submission" date="2023-03" db="EMBL/GenBank/DDBJ databases">
        <title>High-quality genome of Scylla paramamosain provides insights in environmental adaptation.</title>
        <authorList>
            <person name="Zhang L."/>
        </authorList>
    </citation>
    <scope>NUCLEOTIDE SEQUENCE [LARGE SCALE GENOMIC DNA]</scope>
    <source>
        <strain evidence="12">LZ_2023a</strain>
        <tissue evidence="12">Muscle</tissue>
    </source>
</reference>
<evidence type="ECO:0000256" key="6">
    <source>
        <dbReference type="ARBA" id="ARBA00022840"/>
    </source>
</evidence>
<evidence type="ECO:0000256" key="8">
    <source>
        <dbReference type="ARBA" id="ARBA00023242"/>
    </source>
</evidence>
<protein>
    <recommendedName>
        <fullName evidence="14">TATA-binding protein-associated factor 172</fullName>
    </recommendedName>
</protein>